<organism evidence="2 3">
    <name type="scientific">Hymenochirus boettgeri</name>
    <name type="common">Congo dwarf clawed frog</name>
    <dbReference type="NCBI Taxonomy" id="247094"/>
    <lineage>
        <taxon>Eukaryota</taxon>
        <taxon>Metazoa</taxon>
        <taxon>Chordata</taxon>
        <taxon>Craniata</taxon>
        <taxon>Vertebrata</taxon>
        <taxon>Euteleostomi</taxon>
        <taxon>Amphibia</taxon>
        <taxon>Batrachia</taxon>
        <taxon>Anura</taxon>
        <taxon>Pipoidea</taxon>
        <taxon>Pipidae</taxon>
        <taxon>Pipinae</taxon>
        <taxon>Hymenochirus</taxon>
    </lineage>
</organism>
<sequence>MMNILRKVSIVLTNLTLSTAKRSGMLENPQHTLSTITSSQTSYICFSLTIVKLQNCYPSPPRVTREARRRQISRLSIALEKHQQQISA</sequence>
<reference evidence="2" key="1">
    <citation type="thesis" date="2020" institute="ProQuest LLC" country="789 East Eisenhower Parkway, Ann Arbor, MI, USA">
        <title>Comparative Genomics and Chromosome Evolution.</title>
        <authorList>
            <person name="Mudd A.B."/>
        </authorList>
    </citation>
    <scope>NUCLEOTIDE SEQUENCE</scope>
    <source>
        <strain evidence="2">Female2</strain>
        <tissue evidence="2">Blood</tissue>
    </source>
</reference>
<evidence type="ECO:0000256" key="1">
    <source>
        <dbReference type="SAM" id="SignalP"/>
    </source>
</evidence>
<feature type="signal peptide" evidence="1">
    <location>
        <begin position="1"/>
        <end position="20"/>
    </location>
</feature>
<name>A0A8T2JJ43_9PIPI</name>
<protein>
    <recommendedName>
        <fullName evidence="4">Secreted protein</fullName>
    </recommendedName>
</protein>
<proteinExistence type="predicted"/>
<evidence type="ECO:0000313" key="3">
    <source>
        <dbReference type="Proteomes" id="UP000812440"/>
    </source>
</evidence>
<keyword evidence="3" id="KW-1185">Reference proteome</keyword>
<dbReference type="EMBL" id="JAACNH010000005">
    <property type="protein sequence ID" value="KAG8443504.1"/>
    <property type="molecule type" value="Genomic_DNA"/>
</dbReference>
<evidence type="ECO:0008006" key="4">
    <source>
        <dbReference type="Google" id="ProtNLM"/>
    </source>
</evidence>
<feature type="chain" id="PRO_5035818685" description="Secreted protein" evidence="1">
    <location>
        <begin position="21"/>
        <end position="88"/>
    </location>
</feature>
<accession>A0A8T2JJ43</accession>
<dbReference type="AlphaFoldDB" id="A0A8T2JJ43"/>
<comment type="caution">
    <text evidence="2">The sequence shown here is derived from an EMBL/GenBank/DDBJ whole genome shotgun (WGS) entry which is preliminary data.</text>
</comment>
<keyword evidence="1" id="KW-0732">Signal</keyword>
<dbReference type="Proteomes" id="UP000812440">
    <property type="component" value="Chromosome 6"/>
</dbReference>
<evidence type="ECO:0000313" key="2">
    <source>
        <dbReference type="EMBL" id="KAG8443504.1"/>
    </source>
</evidence>
<gene>
    <name evidence="2" type="ORF">GDO86_012052</name>
</gene>